<dbReference type="Gene3D" id="3.40.640.10">
    <property type="entry name" value="Type I PLP-dependent aspartate aminotransferase-like (Major domain)"/>
    <property type="match status" value="1"/>
</dbReference>
<organism evidence="6 7">
    <name type="scientific">Lamprobacter modestohalophilus</name>
    <dbReference type="NCBI Taxonomy" id="1064514"/>
    <lineage>
        <taxon>Bacteria</taxon>
        <taxon>Pseudomonadati</taxon>
        <taxon>Pseudomonadota</taxon>
        <taxon>Gammaproteobacteria</taxon>
        <taxon>Chromatiales</taxon>
        <taxon>Chromatiaceae</taxon>
        <taxon>Lamprobacter</taxon>
    </lineage>
</organism>
<evidence type="ECO:0000256" key="2">
    <source>
        <dbReference type="ARBA" id="ARBA00037999"/>
    </source>
</evidence>
<dbReference type="PIRSF" id="PIRSF000390">
    <property type="entry name" value="PLP_StrS"/>
    <property type="match status" value="1"/>
</dbReference>
<keyword evidence="1 4" id="KW-0663">Pyridoxal phosphate</keyword>
<dbReference type="InterPro" id="IPR015424">
    <property type="entry name" value="PyrdxlP-dep_Trfase"/>
</dbReference>
<dbReference type="FunFam" id="3.40.640.10:FF:000089">
    <property type="entry name" value="Aminotransferase, DegT/DnrJ/EryC1/StrS family"/>
    <property type="match status" value="1"/>
</dbReference>
<protein>
    <submittedName>
        <fullName evidence="6">Erythromycin biosynthesis sensory transduction protein eryC1</fullName>
    </submittedName>
</protein>
<dbReference type="Pfam" id="PF01041">
    <property type="entry name" value="DegT_DnrJ_EryC1"/>
    <property type="match status" value="1"/>
</dbReference>
<dbReference type="GO" id="GO:0008483">
    <property type="term" value="F:transaminase activity"/>
    <property type="evidence" value="ECO:0007669"/>
    <property type="project" value="TreeGrafter"/>
</dbReference>
<name>A0A9X0WA79_9GAMM</name>
<evidence type="ECO:0000313" key="7">
    <source>
        <dbReference type="Proteomes" id="UP001138768"/>
    </source>
</evidence>
<dbReference type="RefSeq" id="WP_200246095.1">
    <property type="nucleotide sequence ID" value="NZ_NRRY01000027.1"/>
</dbReference>
<dbReference type="PANTHER" id="PTHR30244">
    <property type="entry name" value="TRANSAMINASE"/>
    <property type="match status" value="1"/>
</dbReference>
<evidence type="ECO:0000313" key="6">
    <source>
        <dbReference type="EMBL" id="MBK1619868.1"/>
    </source>
</evidence>
<evidence type="ECO:0000256" key="4">
    <source>
        <dbReference type="PIRSR" id="PIRSR000390-2"/>
    </source>
</evidence>
<comment type="caution">
    <text evidence="6">The sequence shown here is derived from an EMBL/GenBank/DDBJ whole genome shotgun (WGS) entry which is preliminary data.</text>
</comment>
<reference evidence="6 7" key="1">
    <citation type="journal article" date="2020" name="Microorganisms">
        <title>Osmotic Adaptation and Compatible Solute Biosynthesis of Phototrophic Bacteria as Revealed from Genome Analyses.</title>
        <authorList>
            <person name="Imhoff J.F."/>
            <person name="Rahn T."/>
            <person name="Kunzel S."/>
            <person name="Keller A."/>
            <person name="Neulinger S.C."/>
        </authorList>
    </citation>
    <scope>NUCLEOTIDE SEQUENCE [LARGE SCALE GENOMIC DNA]</scope>
    <source>
        <strain evidence="6 7">DSM 25653</strain>
    </source>
</reference>
<accession>A0A9X0WA79</accession>
<dbReference type="SUPFAM" id="SSF53383">
    <property type="entry name" value="PLP-dependent transferases"/>
    <property type="match status" value="1"/>
</dbReference>
<evidence type="ECO:0000256" key="3">
    <source>
        <dbReference type="PIRSR" id="PIRSR000390-1"/>
    </source>
</evidence>
<dbReference type="InterPro" id="IPR000653">
    <property type="entry name" value="DegT/StrS_aminotransferase"/>
</dbReference>
<sequence>MTAKHEPIPYLDLSAQYAPLRSEVQSAIEAVFARNAFSGGPFVERFEQAFADYCGCRHAIGVSSGTDAVWLALLAAGVGPGDEVITVPNSFFATAEAISFCGAKPVFIDVNQCTLTMEPKALKDAITPRTKAIVPVHLFGQTADMNPINRIAKRHGISVIEDAAQAHGAQYRGRRAGGLARAGCFSFYPGKNLGAPGEAGAVTTNDDELASQIRMLRDHGQANKHEHRLIGWNARMDGIHAAVLEVKLRHLDSWNMARRERAYAYHELLSRVTGVRAPIQAAYARHVYHIYAVRTEGRDALMRFLTDQQISCAIHYPHPIHLQPAYAQLGYRKGDLPVAEAAADQLLSLPLYPELSMEALCRVGDCIAEWTDSRLVTSFLERDIDAGPSPIPVTAHG</sequence>
<dbReference type="Gene3D" id="3.90.1150.10">
    <property type="entry name" value="Aspartate Aminotransferase, domain 1"/>
    <property type="match status" value="1"/>
</dbReference>
<dbReference type="Proteomes" id="UP001138768">
    <property type="component" value="Unassembled WGS sequence"/>
</dbReference>
<evidence type="ECO:0000256" key="1">
    <source>
        <dbReference type="ARBA" id="ARBA00022898"/>
    </source>
</evidence>
<dbReference type="EMBL" id="NRRY01000027">
    <property type="protein sequence ID" value="MBK1619868.1"/>
    <property type="molecule type" value="Genomic_DNA"/>
</dbReference>
<dbReference type="AlphaFoldDB" id="A0A9X0WA79"/>
<dbReference type="InterPro" id="IPR015421">
    <property type="entry name" value="PyrdxlP-dep_Trfase_major"/>
</dbReference>
<comment type="similarity">
    <text evidence="2 5">Belongs to the DegT/DnrJ/EryC1 family.</text>
</comment>
<keyword evidence="7" id="KW-1185">Reference proteome</keyword>
<feature type="modified residue" description="N6-(pyridoxal phosphate)lysine" evidence="4">
    <location>
        <position position="191"/>
    </location>
</feature>
<evidence type="ECO:0000256" key="5">
    <source>
        <dbReference type="RuleBase" id="RU004508"/>
    </source>
</evidence>
<gene>
    <name evidence="6" type="ORF">CKO42_15740</name>
</gene>
<dbReference type="PANTHER" id="PTHR30244:SF36">
    <property type="entry name" value="3-OXO-GLUCOSE-6-PHOSPHATE:GLUTAMATE AMINOTRANSFERASE"/>
    <property type="match status" value="1"/>
</dbReference>
<dbReference type="GO" id="GO:0030170">
    <property type="term" value="F:pyridoxal phosphate binding"/>
    <property type="evidence" value="ECO:0007669"/>
    <property type="project" value="UniProtKB-ARBA"/>
</dbReference>
<dbReference type="InterPro" id="IPR015422">
    <property type="entry name" value="PyrdxlP-dep_Trfase_small"/>
</dbReference>
<dbReference type="CDD" id="cd00616">
    <property type="entry name" value="AHBA_syn"/>
    <property type="match status" value="1"/>
</dbReference>
<proteinExistence type="inferred from homology"/>
<dbReference type="GO" id="GO:0000271">
    <property type="term" value="P:polysaccharide biosynthetic process"/>
    <property type="evidence" value="ECO:0007669"/>
    <property type="project" value="TreeGrafter"/>
</dbReference>
<feature type="active site" description="Proton acceptor" evidence="3">
    <location>
        <position position="191"/>
    </location>
</feature>